<feature type="non-terminal residue" evidence="2">
    <location>
        <position position="130"/>
    </location>
</feature>
<evidence type="ECO:0000313" key="3">
    <source>
        <dbReference type="Proteomes" id="UP000247476"/>
    </source>
</evidence>
<reference evidence="2 3" key="1">
    <citation type="submission" date="2018-05" db="EMBL/GenBank/DDBJ databases">
        <title>Paenibacillus flagellatus sp. nov., isolated from selenium mineral soil.</title>
        <authorList>
            <person name="Dai X."/>
        </authorList>
    </citation>
    <scope>NUCLEOTIDE SEQUENCE [LARGE SCALE GENOMIC DNA]</scope>
    <source>
        <strain evidence="2 3">DXL2</strain>
    </source>
</reference>
<dbReference type="EMBL" id="QJVJ01000012">
    <property type="protein sequence ID" value="PYI51473.1"/>
    <property type="molecule type" value="Genomic_DNA"/>
</dbReference>
<keyword evidence="3" id="KW-1185">Reference proteome</keyword>
<keyword evidence="1" id="KW-0812">Transmembrane</keyword>
<evidence type="ECO:0000313" key="2">
    <source>
        <dbReference type="EMBL" id="PYI51473.1"/>
    </source>
</evidence>
<comment type="caution">
    <text evidence="2">The sequence shown here is derived from an EMBL/GenBank/DDBJ whole genome shotgun (WGS) entry which is preliminary data.</text>
</comment>
<dbReference type="AlphaFoldDB" id="A0A2V5K1U1"/>
<keyword evidence="1" id="KW-0472">Membrane</keyword>
<sequence length="130" mass="15767">MVGNVFHFLQMGRQPWNKQFNLIRIRIFTCNSYPGISAKLVFMCRPDFELIILMIIRIEKFIDTRYNFPYHFILSIVALNQYIVICFIPEFRKRIRMRWRSSRSGSTTVNKWEWDQRNFETNIHMGITPP</sequence>
<accession>A0A2V5K1U1</accession>
<gene>
    <name evidence="2" type="ORF">DLM86_23895</name>
</gene>
<evidence type="ECO:0000256" key="1">
    <source>
        <dbReference type="SAM" id="Phobius"/>
    </source>
</evidence>
<dbReference type="Proteomes" id="UP000247476">
    <property type="component" value="Unassembled WGS sequence"/>
</dbReference>
<keyword evidence="1" id="KW-1133">Transmembrane helix</keyword>
<proteinExistence type="predicted"/>
<protein>
    <submittedName>
        <fullName evidence="2">Uncharacterized protein</fullName>
    </submittedName>
</protein>
<name>A0A2V5K1U1_9BACL</name>
<organism evidence="2 3">
    <name type="scientific">Paenibacillus flagellatus</name>
    <dbReference type="NCBI Taxonomy" id="2211139"/>
    <lineage>
        <taxon>Bacteria</taxon>
        <taxon>Bacillati</taxon>
        <taxon>Bacillota</taxon>
        <taxon>Bacilli</taxon>
        <taxon>Bacillales</taxon>
        <taxon>Paenibacillaceae</taxon>
        <taxon>Paenibacillus</taxon>
    </lineage>
</organism>
<feature type="transmembrane region" description="Helical" evidence="1">
    <location>
        <begin position="70"/>
        <end position="91"/>
    </location>
</feature>